<keyword evidence="2" id="KW-0472">Membrane</keyword>
<feature type="transmembrane region" description="Helical" evidence="2">
    <location>
        <begin position="182"/>
        <end position="206"/>
    </location>
</feature>
<organism evidence="3">
    <name type="scientific">Cladocopium goreaui</name>
    <dbReference type="NCBI Taxonomy" id="2562237"/>
    <lineage>
        <taxon>Eukaryota</taxon>
        <taxon>Sar</taxon>
        <taxon>Alveolata</taxon>
        <taxon>Dinophyceae</taxon>
        <taxon>Suessiales</taxon>
        <taxon>Symbiodiniaceae</taxon>
        <taxon>Cladocopium</taxon>
    </lineage>
</organism>
<evidence type="ECO:0000256" key="2">
    <source>
        <dbReference type="SAM" id="Phobius"/>
    </source>
</evidence>
<feature type="transmembrane region" description="Helical" evidence="2">
    <location>
        <begin position="997"/>
        <end position="1015"/>
    </location>
</feature>
<feature type="region of interest" description="Disordered" evidence="1">
    <location>
        <begin position="880"/>
        <end position="899"/>
    </location>
</feature>
<feature type="transmembrane region" description="Helical" evidence="2">
    <location>
        <begin position="912"/>
        <end position="935"/>
    </location>
</feature>
<dbReference type="EMBL" id="CAMXCT010001724">
    <property type="protein sequence ID" value="CAI3992531.1"/>
    <property type="molecule type" value="Genomic_DNA"/>
</dbReference>
<evidence type="ECO:0000313" key="3">
    <source>
        <dbReference type="EMBL" id="CAI3992531.1"/>
    </source>
</evidence>
<feature type="compositionally biased region" description="Acidic residues" evidence="1">
    <location>
        <begin position="887"/>
        <end position="899"/>
    </location>
</feature>
<protein>
    <submittedName>
        <fullName evidence="3">Uncharacterized protein</fullName>
    </submittedName>
</protein>
<feature type="transmembrane region" description="Helical" evidence="2">
    <location>
        <begin position="292"/>
        <end position="318"/>
    </location>
</feature>
<feature type="transmembrane region" description="Helical" evidence="2">
    <location>
        <begin position="786"/>
        <end position="804"/>
    </location>
</feature>
<feature type="transmembrane region" description="Helical" evidence="2">
    <location>
        <begin position="810"/>
        <end position="833"/>
    </location>
</feature>
<sequence>MAPNSSKQIPDLEPRPGAGSQEFIALCIASGVCGALFAAFSEPIGLLIIQLWGIFSVYSMATVASEHFKPVPRSVEEAVMQIFRFDSGVEALVGESNISALLIVCCILAGMSLLLFLSRLCFRPPGKLQSLLAGIFGAPVGALATVQAIYFYWNSDGSEAPLVYGMVAGNRARWCSDESSCKIFFCTFCILIVVSVITQLLIYSGFKELWTDKKYAPVPFRHPNASSNGMTDSETEGENFEGPEGSETWQMNLHTPRSCWIFLTTVVTLSCVASVCFTYFVKWANTTATNFLVALIYILTNAFCLWSIIEFFLLTLWFHTIRLICGMPPLPKQNFRNGLERQGRTILAYCLLSKTPQSSEECFNTAMEAHLANLDPNMRITTSVVSVTGGMDLVKLELDLRDRCRQEIRQRLTAEMKAALDLTHLEPEQLRYHLRHALAPISESSLSRVDFWHALMDPSHGSPQDLPRRLSAKITDATTHFVYLHRTCKILKKPGQYQDLMILASTGNNQAYTYLDVDYGKDGRKRGSECFGFSGNVTPNGSLESNVDMVKEFERSGKPDVELISSYGSDPKNRYFYTMVLDSDTICPAGSIRTLIESAEHPANRSFGIINANLAVDYTATDADCTWHMWRNALMEVSTVNLVRGQFWIFNRTGFYGKGLIRNEMYISRLIGMPGQLVEALPVDILSHDTVEAKLLQPAVNVNVTLYEDVARNPISALSQSTRWMFGEVKNACYHPDGSYRGIIKLLTLGYSWLVECQPREKVWVRWREVPCSVSAEYLSHTGFRLFHAGPGILLVNIATSFLAEQKLGLELQILPVVGMYAFLFTILALFIIPKGFLMLDKLPSLNLGKYLLCTGKSSKIGDGEFSSEDEYEHVMLTRPPTRVFPDGEDSDDSEDEDDEKLDRCSVLIRQLALALVEITLSILLFSPELIIGVVRLVRGAWAQVKGKPNWQPQDAVEKEIQQNLSFLYVFRKTWLVFACGVAYLLYAIVCSMTDAVVYLLIVSWVLYPFTTYWMCLPVPNACKNSFLWKWVMDVKRNQG</sequence>
<proteinExistence type="predicted"/>
<name>A0A9P1CLS4_9DINO</name>
<evidence type="ECO:0000313" key="4">
    <source>
        <dbReference type="EMBL" id="CAL4779843.1"/>
    </source>
</evidence>
<comment type="caution">
    <text evidence="3">The sequence shown here is derived from an EMBL/GenBank/DDBJ whole genome shotgun (WGS) entry which is preliminary data.</text>
</comment>
<feature type="transmembrane region" description="Helical" evidence="2">
    <location>
        <begin position="974"/>
        <end position="990"/>
    </location>
</feature>
<feature type="transmembrane region" description="Helical" evidence="2">
    <location>
        <begin position="98"/>
        <end position="118"/>
    </location>
</feature>
<keyword evidence="5" id="KW-1185">Reference proteome</keyword>
<evidence type="ECO:0000256" key="1">
    <source>
        <dbReference type="SAM" id="MobiDB-lite"/>
    </source>
</evidence>
<accession>A0A9P1CLS4</accession>
<feature type="transmembrane region" description="Helical" evidence="2">
    <location>
        <begin position="259"/>
        <end position="280"/>
    </location>
</feature>
<dbReference type="OrthoDB" id="409450at2759"/>
<evidence type="ECO:0000313" key="5">
    <source>
        <dbReference type="Proteomes" id="UP001152797"/>
    </source>
</evidence>
<gene>
    <name evidence="3" type="ORF">C1SCF055_LOCUS19356</name>
</gene>
<reference evidence="4 5" key="2">
    <citation type="submission" date="2024-05" db="EMBL/GenBank/DDBJ databases">
        <authorList>
            <person name="Chen Y."/>
            <person name="Shah S."/>
            <person name="Dougan E. K."/>
            <person name="Thang M."/>
            <person name="Chan C."/>
        </authorList>
    </citation>
    <scope>NUCLEOTIDE SEQUENCE [LARGE SCALE GENOMIC DNA]</scope>
</reference>
<keyword evidence="2" id="KW-1133">Transmembrane helix</keyword>
<keyword evidence="2" id="KW-0812">Transmembrane</keyword>
<dbReference type="EMBL" id="CAMXCT030001724">
    <property type="protein sequence ID" value="CAL4779843.1"/>
    <property type="molecule type" value="Genomic_DNA"/>
</dbReference>
<dbReference type="EMBL" id="CAMXCT020001724">
    <property type="protein sequence ID" value="CAL1145906.1"/>
    <property type="molecule type" value="Genomic_DNA"/>
</dbReference>
<reference evidence="3" key="1">
    <citation type="submission" date="2022-10" db="EMBL/GenBank/DDBJ databases">
        <authorList>
            <person name="Chen Y."/>
            <person name="Dougan E. K."/>
            <person name="Chan C."/>
            <person name="Rhodes N."/>
            <person name="Thang M."/>
        </authorList>
    </citation>
    <scope>NUCLEOTIDE SEQUENCE</scope>
</reference>
<dbReference type="AlphaFoldDB" id="A0A9P1CLS4"/>
<feature type="transmembrane region" description="Helical" evidence="2">
    <location>
        <begin position="130"/>
        <end position="153"/>
    </location>
</feature>
<dbReference type="Proteomes" id="UP001152797">
    <property type="component" value="Unassembled WGS sequence"/>
</dbReference>